<dbReference type="EMBL" id="CP014060">
    <property type="protein sequence ID" value="AMG36153.1"/>
    <property type="molecule type" value="Genomic_DNA"/>
</dbReference>
<name>A0A109XVZ6_ALCXX</name>
<gene>
    <name evidence="3" type="ORF">AL504_08980</name>
</gene>
<dbReference type="AlphaFoldDB" id="A0A109XVZ6"/>
<dbReference type="GO" id="GO:0009244">
    <property type="term" value="P:lipopolysaccharide core region biosynthetic process"/>
    <property type="evidence" value="ECO:0007669"/>
    <property type="project" value="TreeGrafter"/>
</dbReference>
<sequence length="306" mass="34644">MSPAHSFQTGNIALVLSNRLGDSLYQMTLANNLRKAGRDITVYGVHGYALREWFPDFDIQPLPADIASLASYDTIVQMDPDSPFDGLTRVCQRFLSTKEWGKIRAAPRKHASPNGILDEFRRFSVDAFGLTEWSDDNGLRAPARFKARRHDKRVILHPTSSEAERCWTPGKYVIVARRLRAMGYEPVFVLAPAERAHWLPLLEQAHAGLVEAPSIDGVAAEVYESGWFIGTDSGIGHLASCCGLSTVTIVDRPRNMPRWRPAWADNVVVQPWWLPLRSLRRKYWREATTVAAVMRCFGRMVRRRGR</sequence>
<proteinExistence type="predicted"/>
<evidence type="ECO:0000256" key="1">
    <source>
        <dbReference type="ARBA" id="ARBA00022676"/>
    </source>
</evidence>
<accession>A0A109XVZ6</accession>
<dbReference type="SUPFAM" id="SSF53756">
    <property type="entry name" value="UDP-Glycosyltransferase/glycogen phosphorylase"/>
    <property type="match status" value="1"/>
</dbReference>
<reference evidence="4" key="1">
    <citation type="submission" date="2015-12" db="EMBL/GenBank/DDBJ databases">
        <title>FDA dAtabase for Regulatory Grade micrObial Sequences (FDA-ARGOS): Supporting development and validation of Infectious Disease Dx tests.</title>
        <authorList>
            <person name="Case J."/>
            <person name="Tallon L."/>
            <person name="Sadzewicz L."/>
            <person name="Sengamalay N."/>
            <person name="Ott S."/>
            <person name="Godinez A."/>
            <person name="Nagaraj S."/>
            <person name="Nadendla S."/>
            <person name="Sichtig H."/>
        </authorList>
    </citation>
    <scope>NUCLEOTIDE SEQUENCE [LARGE SCALE GENOMIC DNA]</scope>
    <source>
        <strain evidence="4">FDAARGOS_147</strain>
    </source>
</reference>
<dbReference type="GO" id="GO:0008713">
    <property type="term" value="F:ADP-heptose-lipopolysaccharide heptosyltransferase activity"/>
    <property type="evidence" value="ECO:0007669"/>
    <property type="project" value="TreeGrafter"/>
</dbReference>
<protein>
    <submittedName>
        <fullName evidence="3">Glycosyltransferase</fullName>
    </submittedName>
</protein>
<dbReference type="PANTHER" id="PTHR30160">
    <property type="entry name" value="TETRAACYLDISACCHARIDE 4'-KINASE-RELATED"/>
    <property type="match status" value="1"/>
</dbReference>
<evidence type="ECO:0000313" key="3">
    <source>
        <dbReference type="EMBL" id="AMG36153.1"/>
    </source>
</evidence>
<dbReference type="RefSeq" id="WP_061071866.1">
    <property type="nucleotide sequence ID" value="NZ_CP014060.2"/>
</dbReference>
<dbReference type="Proteomes" id="UP000060602">
    <property type="component" value="Chromosome"/>
</dbReference>
<keyword evidence="2 3" id="KW-0808">Transferase</keyword>
<dbReference type="Gene3D" id="3.40.50.2000">
    <property type="entry name" value="Glycogen Phosphorylase B"/>
    <property type="match status" value="1"/>
</dbReference>
<organism evidence="3 4">
    <name type="scientific">Alcaligenes xylosoxydans xylosoxydans</name>
    <name type="common">Achromobacter xylosoxidans</name>
    <dbReference type="NCBI Taxonomy" id="85698"/>
    <lineage>
        <taxon>Bacteria</taxon>
        <taxon>Pseudomonadati</taxon>
        <taxon>Pseudomonadota</taxon>
        <taxon>Betaproteobacteria</taxon>
        <taxon>Burkholderiales</taxon>
        <taxon>Alcaligenaceae</taxon>
        <taxon>Achromobacter</taxon>
    </lineage>
</organism>
<dbReference type="Pfam" id="PF01075">
    <property type="entry name" value="Glyco_transf_9"/>
    <property type="match status" value="1"/>
</dbReference>
<dbReference type="GO" id="GO:0005829">
    <property type="term" value="C:cytosol"/>
    <property type="evidence" value="ECO:0007669"/>
    <property type="project" value="TreeGrafter"/>
</dbReference>
<keyword evidence="1" id="KW-0328">Glycosyltransferase</keyword>
<dbReference type="InterPro" id="IPR002201">
    <property type="entry name" value="Glyco_trans_9"/>
</dbReference>
<evidence type="ECO:0000256" key="2">
    <source>
        <dbReference type="ARBA" id="ARBA00022679"/>
    </source>
</evidence>
<evidence type="ECO:0000313" key="4">
    <source>
        <dbReference type="Proteomes" id="UP000060602"/>
    </source>
</evidence>
<dbReference type="InterPro" id="IPR051199">
    <property type="entry name" value="LPS_LOS_Heptosyltrfase"/>
</dbReference>